<feature type="signal peptide" evidence="2">
    <location>
        <begin position="1"/>
        <end position="17"/>
    </location>
</feature>
<sequence>MLSLQLFVVLLPALVLASESSWLDSLMSNDAENHADLLQQLKRHLSYGDDDIDSEEDVETRGFRGRGRRRRNGFVRSLKYVCFSMKMRKLKKVVADKKDSAKKMRGGFRKGRFGARKRRPTIDFEKYEDLGDAIEDMCEEFKDYLVAEKKSRKSKKKSRKSKNKSRKSKNKSKKSKPTTASPTVSKREFMESPDKQELLNHVLALLQESI</sequence>
<protein>
    <submittedName>
        <fullName evidence="3">Uncharacterized protein</fullName>
    </submittedName>
</protein>
<feature type="region of interest" description="Disordered" evidence="1">
    <location>
        <begin position="149"/>
        <end position="193"/>
    </location>
</feature>
<evidence type="ECO:0000256" key="2">
    <source>
        <dbReference type="SAM" id="SignalP"/>
    </source>
</evidence>
<feature type="chain" id="PRO_5042866093" evidence="2">
    <location>
        <begin position="18"/>
        <end position="210"/>
    </location>
</feature>
<evidence type="ECO:0000313" key="4">
    <source>
        <dbReference type="Proteomes" id="UP001347796"/>
    </source>
</evidence>
<gene>
    <name evidence="3" type="ORF">SNE40_003582</name>
</gene>
<proteinExistence type="predicted"/>
<organism evidence="3 4">
    <name type="scientific">Patella caerulea</name>
    <name type="common">Rayed Mediterranean limpet</name>
    <dbReference type="NCBI Taxonomy" id="87958"/>
    <lineage>
        <taxon>Eukaryota</taxon>
        <taxon>Metazoa</taxon>
        <taxon>Spiralia</taxon>
        <taxon>Lophotrochozoa</taxon>
        <taxon>Mollusca</taxon>
        <taxon>Gastropoda</taxon>
        <taxon>Patellogastropoda</taxon>
        <taxon>Patelloidea</taxon>
        <taxon>Patellidae</taxon>
        <taxon>Patella</taxon>
    </lineage>
</organism>
<evidence type="ECO:0000256" key="1">
    <source>
        <dbReference type="SAM" id="MobiDB-lite"/>
    </source>
</evidence>
<comment type="caution">
    <text evidence="3">The sequence shown here is derived from an EMBL/GenBank/DDBJ whole genome shotgun (WGS) entry which is preliminary data.</text>
</comment>
<reference evidence="3 4" key="1">
    <citation type="submission" date="2024-01" db="EMBL/GenBank/DDBJ databases">
        <title>The genome of the rayed Mediterranean limpet Patella caerulea (Linnaeus, 1758).</title>
        <authorList>
            <person name="Anh-Thu Weber A."/>
            <person name="Halstead-Nussloch G."/>
        </authorList>
    </citation>
    <scope>NUCLEOTIDE SEQUENCE [LARGE SCALE GENOMIC DNA]</scope>
    <source>
        <strain evidence="3">AATW-2023a</strain>
        <tissue evidence="3">Whole specimen</tissue>
    </source>
</reference>
<keyword evidence="2" id="KW-0732">Signal</keyword>
<dbReference type="EMBL" id="JAZGQO010000002">
    <property type="protein sequence ID" value="KAK6192031.1"/>
    <property type="molecule type" value="Genomic_DNA"/>
</dbReference>
<feature type="compositionally biased region" description="Basic residues" evidence="1">
    <location>
        <begin position="150"/>
        <end position="176"/>
    </location>
</feature>
<name>A0AAN8K853_PATCE</name>
<dbReference type="Proteomes" id="UP001347796">
    <property type="component" value="Unassembled WGS sequence"/>
</dbReference>
<keyword evidence="4" id="KW-1185">Reference proteome</keyword>
<dbReference type="AlphaFoldDB" id="A0AAN8K853"/>
<evidence type="ECO:0000313" key="3">
    <source>
        <dbReference type="EMBL" id="KAK6192031.1"/>
    </source>
</evidence>
<accession>A0AAN8K853</accession>